<evidence type="ECO:0000313" key="3">
    <source>
        <dbReference type="Proteomes" id="UP000198773"/>
    </source>
</evidence>
<keyword evidence="3" id="KW-1185">Reference proteome</keyword>
<evidence type="ECO:0008006" key="4">
    <source>
        <dbReference type="Google" id="ProtNLM"/>
    </source>
</evidence>
<reference evidence="2 3" key="1">
    <citation type="submission" date="2016-10" db="EMBL/GenBank/DDBJ databases">
        <authorList>
            <person name="de Groot N.N."/>
        </authorList>
    </citation>
    <scope>NUCLEOTIDE SEQUENCE [LARGE SCALE GENOMIC DNA]</scope>
    <source>
        <strain evidence="2 3">CGMCC 1.3430</strain>
    </source>
</reference>
<feature type="signal peptide" evidence="1">
    <location>
        <begin position="1"/>
        <end position="21"/>
    </location>
</feature>
<protein>
    <recommendedName>
        <fullName evidence="4">Adhesin</fullName>
    </recommendedName>
</protein>
<dbReference type="STRING" id="152573.SAMN04488051_11437"/>
<feature type="chain" id="PRO_5011541673" description="Adhesin" evidence="1">
    <location>
        <begin position="22"/>
        <end position="206"/>
    </location>
</feature>
<dbReference type="RefSeq" id="WP_091345330.1">
    <property type="nucleotide sequence ID" value="NZ_FNRM01000014.1"/>
</dbReference>
<proteinExistence type="predicted"/>
<sequence>MKRLLFITLLLTFSVTHTALADEKQLELDIDASALTLLALEVGVGQIQIDTANTDRIQLKVTVRGEKRWWFFSHKVGDVELKQQWRDDRLHLSIPKDNTKQHWQLTLPAELAVKVELGVGQFYANRIHSSYDVDVGVGQISSSLNAEQFQRIELSAGVGNVNLHNAPSSFKSERHLVGGSLEWSGPGSTVFKANVGVGDISLTHKD</sequence>
<organism evidence="2 3">
    <name type="scientific">Alkalimonas amylolytica</name>
    <dbReference type="NCBI Taxonomy" id="152573"/>
    <lineage>
        <taxon>Bacteria</taxon>
        <taxon>Pseudomonadati</taxon>
        <taxon>Pseudomonadota</taxon>
        <taxon>Gammaproteobacteria</taxon>
        <taxon>Alkalimonas</taxon>
    </lineage>
</organism>
<keyword evidence="1" id="KW-0732">Signal</keyword>
<accession>A0A1H4FYB1</accession>
<name>A0A1H4FYB1_ALKAM</name>
<dbReference type="AlphaFoldDB" id="A0A1H4FYB1"/>
<dbReference type="EMBL" id="FNRM01000014">
    <property type="protein sequence ID" value="SEB02264.1"/>
    <property type="molecule type" value="Genomic_DNA"/>
</dbReference>
<dbReference type="Proteomes" id="UP000198773">
    <property type="component" value="Unassembled WGS sequence"/>
</dbReference>
<evidence type="ECO:0000256" key="1">
    <source>
        <dbReference type="SAM" id="SignalP"/>
    </source>
</evidence>
<gene>
    <name evidence="2" type="ORF">SAMN04488051_11437</name>
</gene>
<dbReference type="OrthoDB" id="5767486at2"/>
<evidence type="ECO:0000313" key="2">
    <source>
        <dbReference type="EMBL" id="SEB02264.1"/>
    </source>
</evidence>